<evidence type="ECO:0000313" key="2">
    <source>
        <dbReference type="Proteomes" id="UP000001312"/>
    </source>
</evidence>
<accession>A7E984</accession>
<dbReference type="RefSeq" id="XP_001597668.1">
    <property type="nucleotide sequence ID" value="XM_001597618.1"/>
</dbReference>
<dbReference type="KEGG" id="ssl:SS1G_01864"/>
<dbReference type="InParanoid" id="A7E984"/>
<dbReference type="EMBL" id="CH476622">
    <property type="protein sequence ID" value="EDN96936.1"/>
    <property type="molecule type" value="Genomic_DNA"/>
</dbReference>
<dbReference type="HOGENOM" id="CLU_3015572_0_0_1"/>
<protein>
    <submittedName>
        <fullName evidence="1">Uncharacterized protein</fullName>
    </submittedName>
</protein>
<reference evidence="2" key="1">
    <citation type="journal article" date="2011" name="PLoS Genet.">
        <title>Genomic analysis of the necrotrophic fungal pathogens Sclerotinia sclerotiorum and Botrytis cinerea.</title>
        <authorList>
            <person name="Amselem J."/>
            <person name="Cuomo C.A."/>
            <person name="van Kan J.A."/>
            <person name="Viaud M."/>
            <person name="Benito E.P."/>
            <person name="Couloux A."/>
            <person name="Coutinho P.M."/>
            <person name="de Vries R.P."/>
            <person name="Dyer P.S."/>
            <person name="Fillinger S."/>
            <person name="Fournier E."/>
            <person name="Gout L."/>
            <person name="Hahn M."/>
            <person name="Kohn L."/>
            <person name="Lapalu N."/>
            <person name="Plummer K.M."/>
            <person name="Pradier J.M."/>
            <person name="Quevillon E."/>
            <person name="Sharon A."/>
            <person name="Simon A."/>
            <person name="ten Have A."/>
            <person name="Tudzynski B."/>
            <person name="Tudzynski P."/>
            <person name="Wincker P."/>
            <person name="Andrew M."/>
            <person name="Anthouard V."/>
            <person name="Beever R.E."/>
            <person name="Beffa R."/>
            <person name="Benoit I."/>
            <person name="Bouzid O."/>
            <person name="Brault B."/>
            <person name="Chen Z."/>
            <person name="Choquer M."/>
            <person name="Collemare J."/>
            <person name="Cotton P."/>
            <person name="Danchin E.G."/>
            <person name="Da Silva C."/>
            <person name="Gautier A."/>
            <person name="Giraud C."/>
            <person name="Giraud T."/>
            <person name="Gonzalez C."/>
            <person name="Grossetete S."/>
            <person name="Guldener U."/>
            <person name="Henrissat B."/>
            <person name="Howlett B.J."/>
            <person name="Kodira C."/>
            <person name="Kretschmer M."/>
            <person name="Lappartient A."/>
            <person name="Leroch M."/>
            <person name="Levis C."/>
            <person name="Mauceli E."/>
            <person name="Neuveglise C."/>
            <person name="Oeser B."/>
            <person name="Pearson M."/>
            <person name="Poulain J."/>
            <person name="Poussereau N."/>
            <person name="Quesneville H."/>
            <person name="Rascle C."/>
            <person name="Schumacher J."/>
            <person name="Segurens B."/>
            <person name="Sexton A."/>
            <person name="Silva E."/>
            <person name="Sirven C."/>
            <person name="Soanes D.M."/>
            <person name="Talbot N.J."/>
            <person name="Templeton M."/>
            <person name="Yandava C."/>
            <person name="Yarden O."/>
            <person name="Zeng Q."/>
            <person name="Rollins J.A."/>
            <person name="Lebrun M.H."/>
            <person name="Dickman M."/>
        </authorList>
    </citation>
    <scope>NUCLEOTIDE SEQUENCE [LARGE SCALE GENOMIC DNA]</scope>
    <source>
        <strain evidence="2">ATCC 18683 / 1980 / Ss-1</strain>
    </source>
</reference>
<gene>
    <name evidence="1" type="ORF">SS1G_01864</name>
</gene>
<dbReference type="AlphaFoldDB" id="A7E984"/>
<dbReference type="GeneID" id="5494099"/>
<keyword evidence="2" id="KW-1185">Reference proteome</keyword>
<dbReference type="Proteomes" id="UP000001312">
    <property type="component" value="Unassembled WGS sequence"/>
</dbReference>
<name>A7E984_SCLS1</name>
<organism evidence="1 2">
    <name type="scientific">Sclerotinia sclerotiorum (strain ATCC 18683 / 1980 / Ss-1)</name>
    <name type="common">White mold</name>
    <name type="synonym">Whetzelinia sclerotiorum</name>
    <dbReference type="NCBI Taxonomy" id="665079"/>
    <lineage>
        <taxon>Eukaryota</taxon>
        <taxon>Fungi</taxon>
        <taxon>Dikarya</taxon>
        <taxon>Ascomycota</taxon>
        <taxon>Pezizomycotina</taxon>
        <taxon>Leotiomycetes</taxon>
        <taxon>Helotiales</taxon>
        <taxon>Sclerotiniaceae</taxon>
        <taxon>Sclerotinia</taxon>
    </lineage>
</organism>
<evidence type="ECO:0000313" key="1">
    <source>
        <dbReference type="EMBL" id="EDN96936.1"/>
    </source>
</evidence>
<sequence>MTGRKRSAKLTLGSLQQKVLHSKHGTKYLRPHAFGYFHVPAQIQELCGHSHPRESR</sequence>
<proteinExistence type="predicted"/>